<protein>
    <submittedName>
        <fullName evidence="1">Uncharacterized protein</fullName>
    </submittedName>
</protein>
<gene>
    <name evidence="1" type="ORF">SAMN04489835_3940</name>
</gene>
<dbReference type="EMBL" id="LT629971">
    <property type="protein sequence ID" value="SEH77193.1"/>
    <property type="molecule type" value="Genomic_DNA"/>
</dbReference>
<name>A0A1H6KP27_MYCRU</name>
<evidence type="ECO:0000313" key="2">
    <source>
        <dbReference type="Proteomes" id="UP000182915"/>
    </source>
</evidence>
<sequence>MTTWLRRNRWGLVALPVTVALTIGANAQRLHDYWWDADLRNPAVSGRQGDWTAWSDSFTDAAGEGTRTFQVRVTAVEPTGTAEPTGEQEALKLPSDLAAMRVTMDFQAAPDQVLFGCRMALLDRDGNRYVYRPMIGGVMQTMFPCLQENLTGPQPSITAGEPRVALYGEKRPPQWTTRPVVLVPRTADITQVLLWWEQPDYLAVQVD</sequence>
<dbReference type="STRING" id="370526.SAMN04489835_3940"/>
<proteinExistence type="predicted"/>
<dbReference type="RefSeq" id="WP_083408582.1">
    <property type="nucleotide sequence ID" value="NZ_LT629971.1"/>
</dbReference>
<dbReference type="AlphaFoldDB" id="A0A1H6KP27"/>
<reference evidence="2" key="1">
    <citation type="submission" date="2016-10" db="EMBL/GenBank/DDBJ databases">
        <authorList>
            <person name="Varghese N."/>
            <person name="Submissions S."/>
        </authorList>
    </citation>
    <scope>NUCLEOTIDE SEQUENCE [LARGE SCALE GENOMIC DNA]</scope>
    <source>
        <strain evidence="2">DSM 45405</strain>
    </source>
</reference>
<evidence type="ECO:0000313" key="1">
    <source>
        <dbReference type="EMBL" id="SEH77193.1"/>
    </source>
</evidence>
<organism evidence="1 2">
    <name type="scientific">Mycolicibacterium rutilum</name>
    <name type="common">Mycobacterium rutilum</name>
    <dbReference type="NCBI Taxonomy" id="370526"/>
    <lineage>
        <taxon>Bacteria</taxon>
        <taxon>Bacillati</taxon>
        <taxon>Actinomycetota</taxon>
        <taxon>Actinomycetes</taxon>
        <taxon>Mycobacteriales</taxon>
        <taxon>Mycobacteriaceae</taxon>
        <taxon>Mycolicibacterium</taxon>
    </lineage>
</organism>
<dbReference type="Proteomes" id="UP000182915">
    <property type="component" value="Chromosome I"/>
</dbReference>
<dbReference type="OrthoDB" id="3830242at2"/>
<keyword evidence="2" id="KW-1185">Reference proteome</keyword>
<accession>A0A1H6KP27</accession>